<dbReference type="Proteomes" id="UP000192578">
    <property type="component" value="Unassembled WGS sequence"/>
</dbReference>
<name>A0A9X6NJS4_HYPEX</name>
<feature type="region of interest" description="Disordered" evidence="1">
    <location>
        <begin position="103"/>
        <end position="136"/>
    </location>
</feature>
<proteinExistence type="predicted"/>
<evidence type="ECO:0000313" key="3">
    <source>
        <dbReference type="Proteomes" id="UP000192578"/>
    </source>
</evidence>
<feature type="compositionally biased region" description="Basic and acidic residues" evidence="1">
    <location>
        <begin position="104"/>
        <end position="130"/>
    </location>
</feature>
<organism evidence="2 3">
    <name type="scientific">Hypsibius exemplaris</name>
    <name type="common">Freshwater tardigrade</name>
    <dbReference type="NCBI Taxonomy" id="2072580"/>
    <lineage>
        <taxon>Eukaryota</taxon>
        <taxon>Metazoa</taxon>
        <taxon>Ecdysozoa</taxon>
        <taxon>Tardigrada</taxon>
        <taxon>Eutardigrada</taxon>
        <taxon>Parachela</taxon>
        <taxon>Hypsibioidea</taxon>
        <taxon>Hypsibiidae</taxon>
        <taxon>Hypsibius</taxon>
    </lineage>
</organism>
<accession>A0A9X6NJS4</accession>
<gene>
    <name evidence="2" type="ORF">BV898_19899</name>
</gene>
<dbReference type="AlphaFoldDB" id="A0A9X6NJS4"/>
<sequence length="136" mass="14632">MLVLETGFHISLARMGYPSGLGFGCWMRLVAPSVAVPAWQVDELGYGQVKSRTSRLTVGLTESRATGGKVWRIVGSRTAAGRTVSPTKPIGLTNGRICLLTDGRLSKRTDGQPDGSEINRTEKSRGRDMVDEVPDG</sequence>
<evidence type="ECO:0000313" key="2">
    <source>
        <dbReference type="EMBL" id="OWA55515.1"/>
    </source>
</evidence>
<comment type="caution">
    <text evidence="2">The sequence shown here is derived from an EMBL/GenBank/DDBJ whole genome shotgun (WGS) entry which is preliminary data.</text>
</comment>
<reference evidence="3" key="1">
    <citation type="submission" date="2017-01" db="EMBL/GenBank/DDBJ databases">
        <title>Comparative genomics of anhydrobiosis in the tardigrade Hypsibius dujardini.</title>
        <authorList>
            <person name="Yoshida Y."/>
            <person name="Koutsovoulos G."/>
            <person name="Laetsch D."/>
            <person name="Stevens L."/>
            <person name="Kumar S."/>
            <person name="Horikawa D."/>
            <person name="Ishino K."/>
            <person name="Komine S."/>
            <person name="Tomita M."/>
            <person name="Blaxter M."/>
            <person name="Arakawa K."/>
        </authorList>
    </citation>
    <scope>NUCLEOTIDE SEQUENCE [LARGE SCALE GENOMIC DNA]</scope>
    <source>
        <strain evidence="3">Z151</strain>
    </source>
</reference>
<evidence type="ECO:0000256" key="1">
    <source>
        <dbReference type="SAM" id="MobiDB-lite"/>
    </source>
</evidence>
<dbReference type="EMBL" id="MTYJ01000885">
    <property type="protein sequence ID" value="OWA55515.1"/>
    <property type="molecule type" value="Genomic_DNA"/>
</dbReference>
<keyword evidence="3" id="KW-1185">Reference proteome</keyword>
<protein>
    <submittedName>
        <fullName evidence="2">Uncharacterized protein</fullName>
    </submittedName>
</protein>